<evidence type="ECO:0008006" key="3">
    <source>
        <dbReference type="Google" id="ProtNLM"/>
    </source>
</evidence>
<protein>
    <recommendedName>
        <fullName evidence="3">Exosporium protein C</fullName>
    </recommendedName>
</protein>
<dbReference type="EMBL" id="JAQAGZ010000016">
    <property type="protein sequence ID" value="MCZ8515218.1"/>
    <property type="molecule type" value="Genomic_DNA"/>
</dbReference>
<dbReference type="RefSeq" id="WP_269883751.1">
    <property type="nucleotide sequence ID" value="NZ_JAQAGZ010000016.1"/>
</dbReference>
<evidence type="ECO:0000313" key="1">
    <source>
        <dbReference type="EMBL" id="MCZ8515218.1"/>
    </source>
</evidence>
<organism evidence="1 2">
    <name type="scientific">Paenibacillus gyeongsangnamensis</name>
    <dbReference type="NCBI Taxonomy" id="3388067"/>
    <lineage>
        <taxon>Bacteria</taxon>
        <taxon>Bacillati</taxon>
        <taxon>Bacillota</taxon>
        <taxon>Bacilli</taxon>
        <taxon>Bacillales</taxon>
        <taxon>Paenibacillaceae</taxon>
        <taxon>Paenibacillus</taxon>
    </lineage>
</organism>
<gene>
    <name evidence="1" type="ORF">O9H85_22930</name>
</gene>
<keyword evidence="2" id="KW-1185">Reference proteome</keyword>
<sequence length="120" mass="12545">MASSTGPLQNNVPNPATMIHVLISNDDLSATGIVELEIFINLGGTLSPIVHELFSISPLITEIKSYNVAGAIGFEVQYSVSATTNVVINVFSTDAMGNILGAQGVLSSETQMISQLTPVP</sequence>
<comment type="caution">
    <text evidence="1">The sequence shown here is derived from an EMBL/GenBank/DDBJ whole genome shotgun (WGS) entry which is preliminary data.</text>
</comment>
<reference evidence="1 2" key="1">
    <citation type="submission" date="2022-12" db="EMBL/GenBank/DDBJ databases">
        <title>Draft genome sequence of Paenibacillus sp. dW9.</title>
        <authorList>
            <person name="Choi E.-W."/>
            <person name="Kim D.-U."/>
        </authorList>
    </citation>
    <scope>NUCLEOTIDE SEQUENCE [LARGE SCALE GENOMIC DNA]</scope>
    <source>
        <strain evidence="2">dW9</strain>
    </source>
</reference>
<dbReference type="Proteomes" id="UP001527882">
    <property type="component" value="Unassembled WGS sequence"/>
</dbReference>
<proteinExistence type="predicted"/>
<evidence type="ECO:0000313" key="2">
    <source>
        <dbReference type="Proteomes" id="UP001527882"/>
    </source>
</evidence>
<accession>A0ABT4QEH9</accession>
<name>A0ABT4QEH9_9BACL</name>